<keyword evidence="2" id="KW-0378">Hydrolase</keyword>
<dbReference type="InterPro" id="IPR011545">
    <property type="entry name" value="DEAD/DEAH_box_helicase_dom"/>
</dbReference>
<comment type="similarity">
    <text evidence="5">Belongs to the DEAD box helicase family.</text>
</comment>
<dbReference type="GO" id="GO:0005829">
    <property type="term" value="C:cytosol"/>
    <property type="evidence" value="ECO:0007669"/>
    <property type="project" value="TreeGrafter"/>
</dbReference>
<organism evidence="8 9">
    <name type="scientific">Pedobacter duraquae</name>
    <dbReference type="NCBI Taxonomy" id="425511"/>
    <lineage>
        <taxon>Bacteria</taxon>
        <taxon>Pseudomonadati</taxon>
        <taxon>Bacteroidota</taxon>
        <taxon>Sphingobacteriia</taxon>
        <taxon>Sphingobacteriales</taxon>
        <taxon>Sphingobacteriaceae</taxon>
        <taxon>Pedobacter</taxon>
    </lineage>
</organism>
<dbReference type="SMART" id="SM00490">
    <property type="entry name" value="HELICc"/>
    <property type="match status" value="1"/>
</dbReference>
<feature type="domain" description="Helicase C-terminal" evidence="7">
    <location>
        <begin position="215"/>
        <end position="363"/>
    </location>
</feature>
<feature type="domain" description="Helicase ATP-binding" evidence="6">
    <location>
        <begin position="22"/>
        <end position="190"/>
    </location>
</feature>
<dbReference type="CDD" id="cd00268">
    <property type="entry name" value="DEADc"/>
    <property type="match status" value="1"/>
</dbReference>
<dbReference type="Gene3D" id="3.40.50.300">
    <property type="entry name" value="P-loop containing nucleotide triphosphate hydrolases"/>
    <property type="match status" value="2"/>
</dbReference>
<dbReference type="PROSITE" id="PS51194">
    <property type="entry name" value="HELICASE_CTER"/>
    <property type="match status" value="1"/>
</dbReference>
<dbReference type="InterPro" id="IPR027417">
    <property type="entry name" value="P-loop_NTPase"/>
</dbReference>
<dbReference type="Pfam" id="PF03880">
    <property type="entry name" value="DbpA"/>
    <property type="match status" value="1"/>
</dbReference>
<dbReference type="PANTHER" id="PTHR47959">
    <property type="entry name" value="ATP-DEPENDENT RNA HELICASE RHLE-RELATED"/>
    <property type="match status" value="1"/>
</dbReference>
<dbReference type="SMART" id="SM00487">
    <property type="entry name" value="DEXDc"/>
    <property type="match status" value="1"/>
</dbReference>
<evidence type="ECO:0000313" key="8">
    <source>
        <dbReference type="EMBL" id="TDO22071.1"/>
    </source>
</evidence>
<dbReference type="RefSeq" id="WP_133557079.1">
    <property type="nucleotide sequence ID" value="NZ_SNWM01000003.1"/>
</dbReference>
<comment type="caution">
    <text evidence="8">The sequence shown here is derived from an EMBL/GenBank/DDBJ whole genome shotgun (WGS) entry which is preliminary data.</text>
</comment>
<evidence type="ECO:0000259" key="6">
    <source>
        <dbReference type="PROSITE" id="PS51192"/>
    </source>
</evidence>
<evidence type="ECO:0000256" key="2">
    <source>
        <dbReference type="ARBA" id="ARBA00022801"/>
    </source>
</evidence>
<dbReference type="InterPro" id="IPR005580">
    <property type="entry name" value="DbpA/CsdA_RNA-bd_dom"/>
</dbReference>
<dbReference type="InterPro" id="IPR014001">
    <property type="entry name" value="Helicase_ATP-bd"/>
</dbReference>
<keyword evidence="9" id="KW-1185">Reference proteome</keyword>
<dbReference type="PANTHER" id="PTHR47959:SF1">
    <property type="entry name" value="ATP-DEPENDENT RNA HELICASE DBPA"/>
    <property type="match status" value="1"/>
</dbReference>
<dbReference type="Gene3D" id="3.30.70.330">
    <property type="match status" value="1"/>
</dbReference>
<name>A0A4R6IJA5_9SPHI</name>
<evidence type="ECO:0000259" key="7">
    <source>
        <dbReference type="PROSITE" id="PS51194"/>
    </source>
</evidence>
<dbReference type="PROSITE" id="PS51192">
    <property type="entry name" value="HELICASE_ATP_BIND_1"/>
    <property type="match status" value="1"/>
</dbReference>
<keyword evidence="3 8" id="KW-0347">Helicase</keyword>
<dbReference type="SUPFAM" id="SSF52540">
    <property type="entry name" value="P-loop containing nucleoside triphosphate hydrolases"/>
    <property type="match status" value="1"/>
</dbReference>
<reference evidence="8 9" key="1">
    <citation type="submission" date="2019-03" db="EMBL/GenBank/DDBJ databases">
        <title>Genomic Encyclopedia of Archaeal and Bacterial Type Strains, Phase II (KMG-II): from individual species to whole genera.</title>
        <authorList>
            <person name="Goeker M."/>
        </authorList>
    </citation>
    <scope>NUCLEOTIDE SEQUENCE [LARGE SCALE GENOMIC DNA]</scope>
    <source>
        <strain evidence="8 9">DSM 19034</strain>
    </source>
</reference>
<dbReference type="OrthoDB" id="9762011at2"/>
<dbReference type="AlphaFoldDB" id="A0A4R6IJA5"/>
<sequence length="434" mass="48822">MLEKILNQLNITALNAMQQASVKAAQTGKDVLLLAPTGSGKTLGFLLPLVLNLDPASKGVQALIVVPSRELALQIEMVFKQMSTGFKVNCCYGGHAVKTEKNNLAQAPAVLIGTPGRLAYHIRHENFDESTIQYLVLDEFDKALEFGFQEDMSYIIHKLLSLKQRYLTSATAMDEIPDFVRINQPVEVNFLKDVKVLPNLQLKKVTSTAEDKLNVLFQLICKIGSKTMLIFCNHRETVDRISDLLIDKDLAHDIFHGGMEQDERERAILKFRNGSIKILITTDLAARGLDIPEVEYIIHYQLPYTEDAFLHRNGRTARMNASGTVYLIMTDEEKYPFLKTEIETESLSGKFSPPKDSEWQTLYVASGKKDKINKIDIVGLLLKKGGLQKEDVGLIEVKDSSSYVAIKRKMVKQVLVKLANERIKNKKIKIEIAM</sequence>
<gene>
    <name evidence="8" type="ORF">CLV32_3185</name>
</gene>
<protein>
    <submittedName>
        <fullName evidence="8">ATP-independent RNA helicase DbpA</fullName>
    </submittedName>
</protein>
<dbReference type="Pfam" id="PF00270">
    <property type="entry name" value="DEAD"/>
    <property type="match status" value="1"/>
</dbReference>
<proteinExistence type="inferred from homology"/>
<keyword evidence="1" id="KW-0547">Nucleotide-binding</keyword>
<evidence type="ECO:0000313" key="9">
    <source>
        <dbReference type="Proteomes" id="UP000295499"/>
    </source>
</evidence>
<dbReference type="GO" id="GO:0003724">
    <property type="term" value="F:RNA helicase activity"/>
    <property type="evidence" value="ECO:0007669"/>
    <property type="project" value="TreeGrafter"/>
</dbReference>
<dbReference type="GO" id="GO:0005524">
    <property type="term" value="F:ATP binding"/>
    <property type="evidence" value="ECO:0007669"/>
    <property type="project" value="UniProtKB-KW"/>
</dbReference>
<evidence type="ECO:0000256" key="5">
    <source>
        <dbReference type="ARBA" id="ARBA00038437"/>
    </source>
</evidence>
<dbReference type="Pfam" id="PF00271">
    <property type="entry name" value="Helicase_C"/>
    <property type="match status" value="1"/>
</dbReference>
<dbReference type="InterPro" id="IPR044742">
    <property type="entry name" value="DEAD/DEAH_RhlB"/>
</dbReference>
<evidence type="ECO:0000256" key="1">
    <source>
        <dbReference type="ARBA" id="ARBA00022741"/>
    </source>
</evidence>
<evidence type="ECO:0000256" key="3">
    <source>
        <dbReference type="ARBA" id="ARBA00022806"/>
    </source>
</evidence>
<dbReference type="EMBL" id="SNWM01000003">
    <property type="protein sequence ID" value="TDO22071.1"/>
    <property type="molecule type" value="Genomic_DNA"/>
</dbReference>
<accession>A0A4R6IJA5</accession>
<dbReference type="GO" id="GO:0016787">
    <property type="term" value="F:hydrolase activity"/>
    <property type="evidence" value="ECO:0007669"/>
    <property type="project" value="UniProtKB-KW"/>
</dbReference>
<dbReference type="CDD" id="cd18787">
    <property type="entry name" value="SF2_C_DEAD"/>
    <property type="match status" value="1"/>
</dbReference>
<dbReference type="Proteomes" id="UP000295499">
    <property type="component" value="Unassembled WGS sequence"/>
</dbReference>
<dbReference type="GO" id="GO:0003676">
    <property type="term" value="F:nucleic acid binding"/>
    <property type="evidence" value="ECO:0007669"/>
    <property type="project" value="InterPro"/>
</dbReference>
<dbReference type="InterPro" id="IPR050079">
    <property type="entry name" value="DEAD_box_RNA_helicase"/>
</dbReference>
<dbReference type="InterPro" id="IPR001650">
    <property type="entry name" value="Helicase_C-like"/>
</dbReference>
<evidence type="ECO:0000256" key="4">
    <source>
        <dbReference type="ARBA" id="ARBA00022840"/>
    </source>
</evidence>
<keyword evidence="4" id="KW-0067">ATP-binding</keyword>
<dbReference type="InterPro" id="IPR012677">
    <property type="entry name" value="Nucleotide-bd_a/b_plait_sf"/>
</dbReference>